<organism evidence="19 20">
    <name type="scientific">Bugula neritina</name>
    <name type="common">Brown bryozoan</name>
    <name type="synonym">Sertularia neritina</name>
    <dbReference type="NCBI Taxonomy" id="10212"/>
    <lineage>
        <taxon>Eukaryota</taxon>
        <taxon>Metazoa</taxon>
        <taxon>Spiralia</taxon>
        <taxon>Lophotrochozoa</taxon>
        <taxon>Bryozoa</taxon>
        <taxon>Gymnolaemata</taxon>
        <taxon>Cheilostomatida</taxon>
        <taxon>Flustrina</taxon>
        <taxon>Buguloidea</taxon>
        <taxon>Bugulidae</taxon>
        <taxon>Bugula</taxon>
    </lineage>
</organism>
<comment type="similarity">
    <text evidence="2">Belongs to the protein kinase superfamily. CAMK Ser/Thr protein kinase family. SNF1 subfamily.</text>
</comment>
<dbReference type="PROSITE" id="PS50011">
    <property type="entry name" value="PROTEIN_KINASE_DOM"/>
    <property type="match status" value="1"/>
</dbReference>
<feature type="domain" description="Protein kinase" evidence="17">
    <location>
        <begin position="27"/>
        <end position="279"/>
    </location>
</feature>
<evidence type="ECO:0000256" key="16">
    <source>
        <dbReference type="SAM" id="MobiDB-lite"/>
    </source>
</evidence>
<name>A0A7J7JI17_BUGNE</name>
<dbReference type="GO" id="GO:0008289">
    <property type="term" value="F:lipid binding"/>
    <property type="evidence" value="ECO:0007669"/>
    <property type="project" value="UniProtKB-KW"/>
</dbReference>
<evidence type="ECO:0000256" key="5">
    <source>
        <dbReference type="ARBA" id="ARBA00022527"/>
    </source>
</evidence>
<feature type="region of interest" description="Disordered" evidence="16">
    <location>
        <begin position="566"/>
        <end position="585"/>
    </location>
</feature>
<evidence type="ECO:0000256" key="15">
    <source>
        <dbReference type="PROSITE-ProRule" id="PRU10141"/>
    </source>
</evidence>
<dbReference type="PANTHER" id="PTHR24346:SF30">
    <property type="entry name" value="MATERNAL EMBRYONIC LEUCINE ZIPPER KINASE"/>
    <property type="match status" value="1"/>
</dbReference>
<dbReference type="InterPro" id="IPR008271">
    <property type="entry name" value="Ser/Thr_kinase_AS"/>
</dbReference>
<comment type="caution">
    <text evidence="19">The sequence shown here is derived from an EMBL/GenBank/DDBJ whole genome shotgun (WGS) entry which is preliminary data.</text>
</comment>
<evidence type="ECO:0000256" key="2">
    <source>
        <dbReference type="ARBA" id="ARBA00006234"/>
    </source>
</evidence>
<keyword evidence="8" id="KW-0418">Kinase</keyword>
<sequence>MVSIENQISISLAPSSTSSYEALQGKYYLRETIGTGGFAKVKLAYHVLTGEKCAIKILDKRRLGDDLPRVKTEIAAMKELCHQHICKLYEVIETEKYYFLVIEYCPNGELFDYIVAKDKLDESEARHLFRQVVSAVAFIHENGYAHRDLKPENLLLDDQQNIKLIDFGLCAKPEGGMNHQLLTCCGSPAYAAPELIDGQTYFGAAVDVWSMGVMLYALLCGFLPFDDDNLSSLYQKVKAGKYEKPYWLSSASVKVLNDILQVHPMRRISTGELLSHPWIIQDYEEPVPWQSQFNRNNLDEDCITTMAIHEGISKQRMKSIISQWNYDYHTATYLLLLQKKISNRPIRLQLTSRPKLSQSTFEQPLPLTPYRARTKTSEYGEFESSLNTPSTRPVNVKPITTAKEEDKENFVLPRVRGKNKGRKNCDTSRRTASSNDAEISVFSTPMAKLIRAPPPPPPVFDAVDLPKTPVAKLCKPGSNGYGLAQDFTPIKSLTEYEGSGLSPSRSYDSALDNIKTIEKQTTPVREKTKSVDGSLHEAHFDHLQQFSAKKKSKKLGGSLEKMLNLLTPKKSSKGGKDEPKKTKAQNNISLLSSYNPDLVFQGIVKTLKERGIKYAQQGWTIRVMMSDDWGKLHLAFDLEVCQHSKSGAVAVRRKRVKGDSWHYKKYCEDILKQVGI</sequence>
<dbReference type="PANTHER" id="PTHR24346">
    <property type="entry name" value="MAP/MICROTUBULE AFFINITY-REGULATING KINASE"/>
    <property type="match status" value="1"/>
</dbReference>
<evidence type="ECO:0000256" key="10">
    <source>
        <dbReference type="ARBA" id="ARBA00023121"/>
    </source>
</evidence>
<proteinExistence type="inferred from homology"/>
<evidence type="ECO:0000256" key="13">
    <source>
        <dbReference type="ARBA" id="ARBA00047899"/>
    </source>
</evidence>
<dbReference type="CDD" id="cd14341">
    <property type="entry name" value="UBA_MELK"/>
    <property type="match status" value="1"/>
</dbReference>
<dbReference type="EMBL" id="VXIV02002437">
    <property type="protein sequence ID" value="KAF6025755.1"/>
    <property type="molecule type" value="Genomic_DNA"/>
</dbReference>
<evidence type="ECO:0000256" key="8">
    <source>
        <dbReference type="ARBA" id="ARBA00022777"/>
    </source>
</evidence>
<feature type="binding site" evidence="15">
    <location>
        <position position="56"/>
    </location>
    <ligand>
        <name>ATP</name>
        <dbReference type="ChEBI" id="CHEBI:30616"/>
    </ligand>
</feature>
<keyword evidence="6" id="KW-0808">Transferase</keyword>
<comment type="catalytic activity">
    <reaction evidence="13">
        <text>L-threonyl-[protein] + ATP = O-phospho-L-threonyl-[protein] + ADP + H(+)</text>
        <dbReference type="Rhea" id="RHEA:46608"/>
        <dbReference type="Rhea" id="RHEA-COMP:11060"/>
        <dbReference type="Rhea" id="RHEA-COMP:11605"/>
        <dbReference type="ChEBI" id="CHEBI:15378"/>
        <dbReference type="ChEBI" id="CHEBI:30013"/>
        <dbReference type="ChEBI" id="CHEBI:30616"/>
        <dbReference type="ChEBI" id="CHEBI:61977"/>
        <dbReference type="ChEBI" id="CHEBI:456216"/>
        <dbReference type="EC" id="2.7.11.1"/>
    </reaction>
</comment>
<evidence type="ECO:0000256" key="14">
    <source>
        <dbReference type="ARBA" id="ARBA00048679"/>
    </source>
</evidence>
<dbReference type="GO" id="GO:0035556">
    <property type="term" value="P:intracellular signal transduction"/>
    <property type="evidence" value="ECO:0007669"/>
    <property type="project" value="TreeGrafter"/>
</dbReference>
<keyword evidence="9 15" id="KW-0067">ATP-binding</keyword>
<dbReference type="InterPro" id="IPR048637">
    <property type="entry name" value="MELK_UBA"/>
</dbReference>
<gene>
    <name evidence="19" type="ORF">EB796_016006</name>
</gene>
<accession>A0A7J7JI17</accession>
<dbReference type="PROSITE" id="PS00107">
    <property type="entry name" value="PROTEIN_KINASE_ATP"/>
    <property type="match status" value="1"/>
</dbReference>
<protein>
    <recommendedName>
        <fullName evidence="3">non-specific serine/threonine protein kinase</fullName>
        <ecNumber evidence="3">2.7.11.1</ecNumber>
    </recommendedName>
</protein>
<evidence type="ECO:0000256" key="12">
    <source>
        <dbReference type="ARBA" id="ARBA00023306"/>
    </source>
</evidence>
<dbReference type="FunFam" id="1.10.510.10:FF:000901">
    <property type="entry name" value="Maternal embryonic leucine zipper kinase"/>
    <property type="match status" value="1"/>
</dbReference>
<evidence type="ECO:0000256" key="11">
    <source>
        <dbReference type="ARBA" id="ARBA00023136"/>
    </source>
</evidence>
<evidence type="ECO:0000256" key="3">
    <source>
        <dbReference type="ARBA" id="ARBA00012513"/>
    </source>
</evidence>
<dbReference type="Gene3D" id="1.10.510.10">
    <property type="entry name" value="Transferase(Phosphotransferase) domain 1"/>
    <property type="match status" value="1"/>
</dbReference>
<dbReference type="Proteomes" id="UP000593567">
    <property type="component" value="Unassembled WGS sequence"/>
</dbReference>
<evidence type="ECO:0000259" key="18">
    <source>
        <dbReference type="PROSITE" id="PS50032"/>
    </source>
</evidence>
<dbReference type="SMART" id="SM00220">
    <property type="entry name" value="S_TKc"/>
    <property type="match status" value="1"/>
</dbReference>
<evidence type="ECO:0000313" key="19">
    <source>
        <dbReference type="EMBL" id="KAF6025755.1"/>
    </source>
</evidence>
<dbReference type="PROSITE" id="PS50032">
    <property type="entry name" value="KA1"/>
    <property type="match status" value="1"/>
</dbReference>
<dbReference type="GO" id="GO:0005524">
    <property type="term" value="F:ATP binding"/>
    <property type="evidence" value="ECO:0007669"/>
    <property type="project" value="UniProtKB-UniRule"/>
</dbReference>
<dbReference type="InterPro" id="IPR000719">
    <property type="entry name" value="Prot_kinase_dom"/>
</dbReference>
<evidence type="ECO:0000256" key="4">
    <source>
        <dbReference type="ARBA" id="ARBA00022475"/>
    </source>
</evidence>
<keyword evidence="11" id="KW-0472">Membrane</keyword>
<keyword evidence="20" id="KW-1185">Reference proteome</keyword>
<dbReference type="Pfam" id="PF00069">
    <property type="entry name" value="Pkinase"/>
    <property type="match status" value="1"/>
</dbReference>
<dbReference type="InterPro" id="IPR017441">
    <property type="entry name" value="Protein_kinase_ATP_BS"/>
</dbReference>
<comment type="subcellular location">
    <subcellularLocation>
        <location evidence="1">Cell membrane</location>
        <topology evidence="1">Peripheral membrane protein</topology>
    </subcellularLocation>
</comment>
<dbReference type="Pfam" id="PF02149">
    <property type="entry name" value="KA1"/>
    <property type="match status" value="1"/>
</dbReference>
<dbReference type="FunFam" id="3.30.200.20:FF:000003">
    <property type="entry name" value="Non-specific serine/threonine protein kinase"/>
    <property type="match status" value="1"/>
</dbReference>
<dbReference type="SUPFAM" id="SSF103243">
    <property type="entry name" value="KA1-like"/>
    <property type="match status" value="1"/>
</dbReference>
<dbReference type="GO" id="GO:0005737">
    <property type="term" value="C:cytoplasm"/>
    <property type="evidence" value="ECO:0007669"/>
    <property type="project" value="TreeGrafter"/>
</dbReference>
<keyword evidence="10" id="KW-0446">Lipid-binding</keyword>
<keyword evidence="12" id="KW-0131">Cell cycle</keyword>
<comment type="catalytic activity">
    <reaction evidence="14">
        <text>L-seryl-[protein] + ATP = O-phospho-L-seryl-[protein] + ADP + H(+)</text>
        <dbReference type="Rhea" id="RHEA:17989"/>
        <dbReference type="Rhea" id="RHEA-COMP:9863"/>
        <dbReference type="Rhea" id="RHEA-COMP:11604"/>
        <dbReference type="ChEBI" id="CHEBI:15378"/>
        <dbReference type="ChEBI" id="CHEBI:29999"/>
        <dbReference type="ChEBI" id="CHEBI:30616"/>
        <dbReference type="ChEBI" id="CHEBI:83421"/>
        <dbReference type="ChEBI" id="CHEBI:456216"/>
        <dbReference type="EC" id="2.7.11.1"/>
    </reaction>
</comment>
<keyword evidence="4" id="KW-1003">Cell membrane</keyword>
<dbReference type="OrthoDB" id="193931at2759"/>
<dbReference type="SUPFAM" id="SSF56112">
    <property type="entry name" value="Protein kinase-like (PK-like)"/>
    <property type="match status" value="1"/>
</dbReference>
<dbReference type="Pfam" id="PF21594">
    <property type="entry name" value="UBA_MELK"/>
    <property type="match status" value="1"/>
</dbReference>
<evidence type="ECO:0000259" key="17">
    <source>
        <dbReference type="PROSITE" id="PS50011"/>
    </source>
</evidence>
<evidence type="ECO:0000256" key="6">
    <source>
        <dbReference type="ARBA" id="ARBA00022679"/>
    </source>
</evidence>
<evidence type="ECO:0000256" key="7">
    <source>
        <dbReference type="ARBA" id="ARBA00022741"/>
    </source>
</evidence>
<keyword evidence="5" id="KW-0723">Serine/threonine-protein kinase</keyword>
<evidence type="ECO:0000313" key="20">
    <source>
        <dbReference type="Proteomes" id="UP000593567"/>
    </source>
</evidence>
<dbReference type="GO" id="GO:0005886">
    <property type="term" value="C:plasma membrane"/>
    <property type="evidence" value="ECO:0007669"/>
    <property type="project" value="UniProtKB-SubCell"/>
</dbReference>
<evidence type="ECO:0000256" key="1">
    <source>
        <dbReference type="ARBA" id="ARBA00004202"/>
    </source>
</evidence>
<feature type="domain" description="KA1" evidence="18">
    <location>
        <begin position="627"/>
        <end position="676"/>
    </location>
</feature>
<dbReference type="EC" id="2.7.11.1" evidence="3"/>
<dbReference type="InterPro" id="IPR001772">
    <property type="entry name" value="KA1_dom"/>
</dbReference>
<dbReference type="GO" id="GO:0004674">
    <property type="term" value="F:protein serine/threonine kinase activity"/>
    <property type="evidence" value="ECO:0007669"/>
    <property type="project" value="UniProtKB-KW"/>
</dbReference>
<dbReference type="InterPro" id="IPR028375">
    <property type="entry name" value="KA1/Ssp2_C"/>
</dbReference>
<reference evidence="19" key="1">
    <citation type="submission" date="2020-06" db="EMBL/GenBank/DDBJ databases">
        <title>Draft genome of Bugula neritina, a colonial animal packing powerful symbionts and potential medicines.</title>
        <authorList>
            <person name="Rayko M."/>
        </authorList>
    </citation>
    <scope>NUCLEOTIDE SEQUENCE [LARGE SCALE GENOMIC DNA]</scope>
    <source>
        <strain evidence="19">Kwan_BN1</strain>
    </source>
</reference>
<dbReference type="AlphaFoldDB" id="A0A7J7JI17"/>
<evidence type="ECO:0000256" key="9">
    <source>
        <dbReference type="ARBA" id="ARBA00022840"/>
    </source>
</evidence>
<keyword evidence="7 15" id="KW-0547">Nucleotide-binding</keyword>
<dbReference type="PROSITE" id="PS00108">
    <property type="entry name" value="PROTEIN_KINASE_ST"/>
    <property type="match status" value="1"/>
</dbReference>
<dbReference type="InterPro" id="IPR011009">
    <property type="entry name" value="Kinase-like_dom_sf"/>
</dbReference>
<dbReference type="Gene3D" id="3.30.310.80">
    <property type="entry name" value="Kinase associated domain 1, KA1"/>
    <property type="match status" value="1"/>
</dbReference>